<dbReference type="SUPFAM" id="SSF51735">
    <property type="entry name" value="NAD(P)-binding Rossmann-fold domains"/>
    <property type="match status" value="1"/>
</dbReference>
<dbReference type="PRINTS" id="PR00080">
    <property type="entry name" value="SDRFAMILY"/>
</dbReference>
<dbReference type="Proteomes" id="UP001576774">
    <property type="component" value="Unassembled WGS sequence"/>
</dbReference>
<proteinExistence type="inferred from homology"/>
<evidence type="ECO:0000256" key="4">
    <source>
        <dbReference type="RuleBase" id="RU000363"/>
    </source>
</evidence>
<evidence type="ECO:0000256" key="3">
    <source>
        <dbReference type="ARBA" id="ARBA00023002"/>
    </source>
</evidence>
<evidence type="ECO:0000256" key="2">
    <source>
        <dbReference type="ARBA" id="ARBA00022857"/>
    </source>
</evidence>
<dbReference type="PANTHER" id="PTHR43490:SF99">
    <property type="entry name" value="SHORT-CHAIN DEHYDROGENASE_REDUCTASE"/>
    <property type="match status" value="1"/>
</dbReference>
<dbReference type="RefSeq" id="WP_413274386.1">
    <property type="nucleotide sequence ID" value="NZ_JBHFNQ010000223.1"/>
</dbReference>
<comment type="similarity">
    <text evidence="1 4">Belongs to the short-chain dehydrogenases/reductases (SDR) family.</text>
</comment>
<dbReference type="Gene3D" id="3.40.50.720">
    <property type="entry name" value="NAD(P)-binding Rossmann-like Domain"/>
    <property type="match status" value="1"/>
</dbReference>
<evidence type="ECO:0000256" key="1">
    <source>
        <dbReference type="ARBA" id="ARBA00006484"/>
    </source>
</evidence>
<keyword evidence="3" id="KW-0560">Oxidoreductase</keyword>
<protein>
    <submittedName>
        <fullName evidence="5">SDR family oxidoreductase</fullName>
    </submittedName>
</protein>
<accession>A0ABV4XF20</accession>
<dbReference type="Pfam" id="PF00106">
    <property type="entry name" value="adh_short"/>
    <property type="match status" value="1"/>
</dbReference>
<gene>
    <name evidence="5" type="ORF">ACE1CC_31505</name>
</gene>
<dbReference type="PRINTS" id="PR00081">
    <property type="entry name" value="GDHRDH"/>
</dbReference>
<dbReference type="InterPro" id="IPR002347">
    <property type="entry name" value="SDR_fam"/>
</dbReference>
<dbReference type="InterPro" id="IPR045313">
    <property type="entry name" value="CBR1-like"/>
</dbReference>
<name>A0ABV4XF20_9CYAN</name>
<dbReference type="EMBL" id="JBHFNQ010000223">
    <property type="protein sequence ID" value="MFB2881402.1"/>
    <property type="molecule type" value="Genomic_DNA"/>
</dbReference>
<reference evidence="5 6" key="1">
    <citation type="submission" date="2024-09" db="EMBL/GenBank/DDBJ databases">
        <title>Floridaenema gen nov. (Aerosakkonemataceae, Aerosakkonematales ord. nov., Cyanobacteria) from benthic tropical and subtropical fresh waters, with the description of four new species.</title>
        <authorList>
            <person name="Moretto J.A."/>
            <person name="Berthold D.E."/>
            <person name="Lefler F.W."/>
            <person name="Huang I.-S."/>
            <person name="Laughinghouse H. IV."/>
        </authorList>
    </citation>
    <scope>NUCLEOTIDE SEQUENCE [LARGE SCALE GENOMIC DNA]</scope>
    <source>
        <strain evidence="5 6">BLCC-F46</strain>
    </source>
</reference>
<keyword evidence="2" id="KW-0521">NADP</keyword>
<organism evidence="5 6">
    <name type="scientific">Floridaenema aerugineum BLCC-F46</name>
    <dbReference type="NCBI Taxonomy" id="3153654"/>
    <lineage>
        <taxon>Bacteria</taxon>
        <taxon>Bacillati</taxon>
        <taxon>Cyanobacteriota</taxon>
        <taxon>Cyanophyceae</taxon>
        <taxon>Oscillatoriophycideae</taxon>
        <taxon>Aerosakkonematales</taxon>
        <taxon>Aerosakkonemataceae</taxon>
        <taxon>Floridanema</taxon>
        <taxon>Floridanema aerugineum</taxon>
    </lineage>
</organism>
<keyword evidence="6" id="KW-1185">Reference proteome</keyword>
<evidence type="ECO:0000313" key="5">
    <source>
        <dbReference type="EMBL" id="MFB2881402.1"/>
    </source>
</evidence>
<comment type="caution">
    <text evidence="5">The sequence shown here is derived from an EMBL/GenBank/DDBJ whole genome shotgun (WGS) entry which is preliminary data.</text>
</comment>
<sequence length="237" mass="25783">MTSKKLAIVTGANRGIGFETCRQLAKKDIQVILTSRDETKGKAAAEQLQSEGLDVSSYPLDVTNAESIEHLAQFIRERFGKLDILVNNAAIALDFSADGSSVFKAKISTIQQMIETNVYGPLLICQALIPLMQINNYGRVVNVSSGAGQLQEMRSGYPAYRMSKTALNSLTKMFAYELQGTNILVNSVCPGWVKTDMGGPNAPRTTEQGADTIVWLATLPDDGPTGGFFREREAIAW</sequence>
<dbReference type="InterPro" id="IPR036291">
    <property type="entry name" value="NAD(P)-bd_dom_sf"/>
</dbReference>
<dbReference type="CDD" id="cd05324">
    <property type="entry name" value="carb_red_PTCR-like_SDR_c"/>
    <property type="match status" value="1"/>
</dbReference>
<evidence type="ECO:0000313" key="6">
    <source>
        <dbReference type="Proteomes" id="UP001576774"/>
    </source>
</evidence>
<dbReference type="PANTHER" id="PTHR43490">
    <property type="entry name" value="(+)-NEOMENTHOL DEHYDROGENASE"/>
    <property type="match status" value="1"/>
</dbReference>